<evidence type="ECO:0000313" key="3">
    <source>
        <dbReference type="Proteomes" id="UP000287651"/>
    </source>
</evidence>
<name>A0A427AKH8_ENSVE</name>
<dbReference type="EMBL" id="AMZH03002104">
    <property type="protein sequence ID" value="RRT76777.1"/>
    <property type="molecule type" value="Genomic_DNA"/>
</dbReference>
<proteinExistence type="predicted"/>
<organism evidence="2 3">
    <name type="scientific">Ensete ventricosum</name>
    <name type="common">Abyssinian banana</name>
    <name type="synonym">Musa ensete</name>
    <dbReference type="NCBI Taxonomy" id="4639"/>
    <lineage>
        <taxon>Eukaryota</taxon>
        <taxon>Viridiplantae</taxon>
        <taxon>Streptophyta</taxon>
        <taxon>Embryophyta</taxon>
        <taxon>Tracheophyta</taxon>
        <taxon>Spermatophyta</taxon>
        <taxon>Magnoliopsida</taxon>
        <taxon>Liliopsida</taxon>
        <taxon>Zingiberales</taxon>
        <taxon>Musaceae</taxon>
        <taxon>Ensete</taxon>
    </lineage>
</organism>
<protein>
    <submittedName>
        <fullName evidence="2">Uncharacterized protein</fullName>
    </submittedName>
</protein>
<reference evidence="2 3" key="1">
    <citation type="journal article" date="2014" name="Agronomy (Basel)">
        <title>A Draft Genome Sequence for Ensete ventricosum, the Drought-Tolerant Tree Against Hunger.</title>
        <authorList>
            <person name="Harrison J."/>
            <person name="Moore K.A."/>
            <person name="Paszkiewicz K."/>
            <person name="Jones T."/>
            <person name="Grant M."/>
            <person name="Ambacheew D."/>
            <person name="Muzemil S."/>
            <person name="Studholme D.J."/>
        </authorList>
    </citation>
    <scope>NUCLEOTIDE SEQUENCE [LARGE SCALE GENOMIC DNA]</scope>
</reference>
<comment type="caution">
    <text evidence="2">The sequence shown here is derived from an EMBL/GenBank/DDBJ whole genome shotgun (WGS) entry which is preliminary data.</text>
</comment>
<gene>
    <name evidence="2" type="ORF">B296_00019775</name>
</gene>
<dbReference type="AlphaFoldDB" id="A0A427AKH8"/>
<evidence type="ECO:0000256" key="1">
    <source>
        <dbReference type="SAM" id="MobiDB-lite"/>
    </source>
</evidence>
<feature type="region of interest" description="Disordered" evidence="1">
    <location>
        <begin position="1"/>
        <end position="27"/>
    </location>
</feature>
<evidence type="ECO:0000313" key="2">
    <source>
        <dbReference type="EMBL" id="RRT76777.1"/>
    </source>
</evidence>
<accession>A0A427AKH8</accession>
<sequence length="122" mass="12859">MRKGSGARQRRVMASAGLAPKTEAPGEEDFMAADGADKQERVFLQRSIGNRFIDGKNGEDSMKDSLIGYGCCGYHGGVSTLVGLSTSTTDRSPCFPKRGSHVGSLICNSEAIGLVPCESDSI</sequence>
<feature type="compositionally biased region" description="Basic residues" evidence="1">
    <location>
        <begin position="1"/>
        <end position="11"/>
    </location>
</feature>
<dbReference type="Proteomes" id="UP000287651">
    <property type="component" value="Unassembled WGS sequence"/>
</dbReference>